<dbReference type="Pfam" id="PF11738">
    <property type="entry name" value="DUF3298"/>
    <property type="match status" value="1"/>
</dbReference>
<evidence type="ECO:0000313" key="4">
    <source>
        <dbReference type="Proteomes" id="UP000233343"/>
    </source>
</evidence>
<dbReference type="Gene3D" id="3.30.565.40">
    <property type="entry name" value="Fervidobacterium nodosum Rt17-B1 like"/>
    <property type="match status" value="1"/>
</dbReference>
<dbReference type="AlphaFoldDB" id="A0A2N0ZF03"/>
<comment type="caution">
    <text evidence="3">The sequence shown here is derived from an EMBL/GenBank/DDBJ whole genome shotgun (WGS) entry which is preliminary data.</text>
</comment>
<evidence type="ECO:0000259" key="2">
    <source>
        <dbReference type="Pfam" id="PF13739"/>
    </source>
</evidence>
<gene>
    <name evidence="3" type="ORF">CWS20_15885</name>
</gene>
<accession>A0A2N0ZF03</accession>
<dbReference type="EMBL" id="PISD01000033">
    <property type="protein sequence ID" value="PKG28077.1"/>
    <property type="molecule type" value="Genomic_DNA"/>
</dbReference>
<dbReference type="InterPro" id="IPR037126">
    <property type="entry name" value="PdaC/RsiV-like_sf"/>
</dbReference>
<name>A0A2N0ZF03_9BACI</name>
<dbReference type="InterPro" id="IPR021729">
    <property type="entry name" value="DUF3298"/>
</dbReference>
<feature type="domain" description="DUF3298" evidence="1">
    <location>
        <begin position="113"/>
        <end position="184"/>
    </location>
</feature>
<feature type="domain" description="Deacetylase PdaC" evidence="2">
    <location>
        <begin position="47"/>
        <end position="94"/>
    </location>
</feature>
<sequence>MNTSLLPVGIRPKHIKEQKTDIFEPEVYAWAPPQSVLRMNEKIHSTLRKLMKEQGYGQPETSLTGGFDLKNNQKGILSLTMTIYSYSGGAHGITLERGLTFDIFSGKTYQLRDLFKNGSDYTTKINTLIEKQIAERSLKDDLLVPYPGITSDQPFYVADKTLVIYFDVYALFPYVYGTTYFPISIYSLQDMINENGPLGKLL</sequence>
<organism evidence="3 4">
    <name type="scientific">Cytobacillus horneckiae</name>
    <dbReference type="NCBI Taxonomy" id="549687"/>
    <lineage>
        <taxon>Bacteria</taxon>
        <taxon>Bacillati</taxon>
        <taxon>Bacillota</taxon>
        <taxon>Bacilli</taxon>
        <taxon>Bacillales</taxon>
        <taxon>Bacillaceae</taxon>
        <taxon>Cytobacillus</taxon>
    </lineage>
</organism>
<dbReference type="Gene3D" id="3.90.640.20">
    <property type="entry name" value="Heat-shock cognate protein, ATPase"/>
    <property type="match status" value="1"/>
</dbReference>
<dbReference type="InterPro" id="IPR025303">
    <property type="entry name" value="PdaC"/>
</dbReference>
<evidence type="ECO:0000313" key="3">
    <source>
        <dbReference type="EMBL" id="PKG28077.1"/>
    </source>
</evidence>
<proteinExistence type="predicted"/>
<evidence type="ECO:0000259" key="1">
    <source>
        <dbReference type="Pfam" id="PF11738"/>
    </source>
</evidence>
<dbReference type="Proteomes" id="UP000233343">
    <property type="component" value="Unassembled WGS sequence"/>
</dbReference>
<keyword evidence="4" id="KW-1185">Reference proteome</keyword>
<dbReference type="RefSeq" id="WP_066194794.1">
    <property type="nucleotide sequence ID" value="NZ_JAMAUX010000001.1"/>
</dbReference>
<reference evidence="3 4" key="1">
    <citation type="journal article" date="2010" name="Int. J. Syst. Evol. Microbiol.">
        <title>Bacillus horneckiae sp. nov., isolated from a spacecraft-assembly clean room.</title>
        <authorList>
            <person name="Vaishampayan P."/>
            <person name="Probst A."/>
            <person name="Krishnamurthi S."/>
            <person name="Ghosh S."/>
            <person name="Osman S."/>
            <person name="McDowall A."/>
            <person name="Ruckmani A."/>
            <person name="Mayilraj S."/>
            <person name="Venkateswaran K."/>
        </authorList>
    </citation>
    <scope>NUCLEOTIDE SEQUENCE [LARGE SCALE GENOMIC DNA]</scope>
    <source>
        <strain evidence="4">1PO1SC</strain>
    </source>
</reference>
<dbReference type="Pfam" id="PF13739">
    <property type="entry name" value="PdaC"/>
    <property type="match status" value="1"/>
</dbReference>
<protein>
    <submittedName>
        <fullName evidence="3">DUF3298/DUF4163 domain-containing protein</fullName>
    </submittedName>
</protein>